<evidence type="ECO:0000313" key="3">
    <source>
        <dbReference type="Proteomes" id="UP000054691"/>
    </source>
</evidence>
<dbReference type="OrthoDB" id="5646854at2"/>
<dbReference type="EMBL" id="LNYE01000026">
    <property type="protein sequence ID" value="KTD06680.1"/>
    <property type="molecule type" value="Genomic_DNA"/>
</dbReference>
<dbReference type="RefSeq" id="WP_058499641.1">
    <property type="nucleotide sequence ID" value="NZ_CAAAHW010000022.1"/>
</dbReference>
<organism evidence="2 4">
    <name type="scientific">Legionella gratiana</name>
    <dbReference type="NCBI Taxonomy" id="45066"/>
    <lineage>
        <taxon>Bacteria</taxon>
        <taxon>Pseudomonadati</taxon>
        <taxon>Pseudomonadota</taxon>
        <taxon>Gammaproteobacteria</taxon>
        <taxon>Legionellales</taxon>
        <taxon>Legionellaceae</taxon>
        <taxon>Legionella</taxon>
    </lineage>
</organism>
<reference evidence="2 4" key="2">
    <citation type="submission" date="2018-06" db="EMBL/GenBank/DDBJ databases">
        <authorList>
            <consortium name="Pathogen Informatics"/>
            <person name="Doyle S."/>
        </authorList>
    </citation>
    <scope>NUCLEOTIDE SEQUENCE [LARGE SCALE GENOMIC DNA]</scope>
    <source>
        <strain evidence="2 4">NCTC12388</strain>
    </source>
</reference>
<keyword evidence="3" id="KW-1185">Reference proteome</keyword>
<dbReference type="AlphaFoldDB" id="A0A378JEL5"/>
<dbReference type="Proteomes" id="UP000054691">
    <property type="component" value="Unassembled WGS sequence"/>
</dbReference>
<gene>
    <name evidence="1" type="ORF">Lgra_2518</name>
    <name evidence="2" type="ORF">NCTC12388_03002</name>
</gene>
<accession>A0A378JEL5</accession>
<sequence>MKFENSMFEERYNDYWNKNVVALDNLIRNVSLGFSLFDNNVNIPALIEAYQQHVKNILANLARQASMFEDKEYVQQYIKNTIDQAIEDLNLYEDVFPKYKNISEKFIETIGLELSEVQLNKPPVF</sequence>
<evidence type="ECO:0000313" key="1">
    <source>
        <dbReference type="EMBL" id="KTD06680.1"/>
    </source>
</evidence>
<protein>
    <submittedName>
        <fullName evidence="2">Bile acid beta-glucosidase</fullName>
    </submittedName>
</protein>
<dbReference type="Proteomes" id="UP000254476">
    <property type="component" value="Unassembled WGS sequence"/>
</dbReference>
<evidence type="ECO:0000313" key="4">
    <source>
        <dbReference type="Proteomes" id="UP000254476"/>
    </source>
</evidence>
<name>A0A378JEL5_9GAMM</name>
<evidence type="ECO:0000313" key="2">
    <source>
        <dbReference type="EMBL" id="STX46242.1"/>
    </source>
</evidence>
<dbReference type="EMBL" id="UGOB01000001">
    <property type="protein sequence ID" value="STX46242.1"/>
    <property type="molecule type" value="Genomic_DNA"/>
</dbReference>
<reference evidence="1 3" key="1">
    <citation type="submission" date="2015-11" db="EMBL/GenBank/DDBJ databases">
        <title>Genomic analysis of 38 Legionella species identifies large and diverse effector repertoires.</title>
        <authorList>
            <person name="Burstein D."/>
            <person name="Amaro F."/>
            <person name="Zusman T."/>
            <person name="Lifshitz Z."/>
            <person name="Cohen O."/>
            <person name="Gilbert J.A."/>
            <person name="Pupko T."/>
            <person name="Shuman H.A."/>
            <person name="Segal G."/>
        </authorList>
    </citation>
    <scope>NUCLEOTIDE SEQUENCE [LARGE SCALE GENOMIC DNA]</scope>
    <source>
        <strain evidence="1 3">Lyon 8420412</strain>
    </source>
</reference>
<proteinExistence type="predicted"/>